<keyword evidence="1 3" id="KW-0315">Glutamine amidotransferase</keyword>
<evidence type="ECO:0000256" key="1">
    <source>
        <dbReference type="ARBA" id="ARBA00022962"/>
    </source>
</evidence>
<dbReference type="PANTHER" id="PTHR43187">
    <property type="entry name" value="GLUTAMINE AMIDOTRANSFERASE DUG3-RELATED"/>
    <property type="match status" value="1"/>
</dbReference>
<dbReference type="KEGG" id="atl:Athai_19040"/>
<keyword evidence="4" id="KW-1185">Reference proteome</keyword>
<dbReference type="InterPro" id="IPR017932">
    <property type="entry name" value="GATase_2_dom"/>
</dbReference>
<reference evidence="3 4" key="1">
    <citation type="submission" date="2020-08" db="EMBL/GenBank/DDBJ databases">
        <title>Whole genome shotgun sequence of Actinocatenispora thailandica NBRC 105041.</title>
        <authorList>
            <person name="Komaki H."/>
            <person name="Tamura T."/>
        </authorList>
    </citation>
    <scope>NUCLEOTIDE SEQUENCE [LARGE SCALE GENOMIC DNA]</scope>
    <source>
        <strain evidence="3 4">NBRC 105041</strain>
    </source>
</reference>
<dbReference type="PROSITE" id="PS51278">
    <property type="entry name" value="GATASE_TYPE_2"/>
    <property type="match status" value="1"/>
</dbReference>
<dbReference type="SUPFAM" id="SSF56235">
    <property type="entry name" value="N-terminal nucleophile aminohydrolases (Ntn hydrolases)"/>
    <property type="match status" value="1"/>
</dbReference>
<dbReference type="CDD" id="cd01908">
    <property type="entry name" value="YafJ"/>
    <property type="match status" value="1"/>
</dbReference>
<protein>
    <submittedName>
        <fullName evidence="3">Class II glutamine amidotransferase</fullName>
    </submittedName>
</protein>
<sequence>MCRWLVYAGSAIRPEELLYKVDHSLIDQSMHSKLGATTLNGDGFGMGWYDGPRPPGLFRGIGPAWGDRNLRELSEHLESPLFFAHIRASTGSPVQESNCHPFRYRDWLWMHNGEIHGFHQIKRELVLAIEPELFPHLEGSTDSELMFYLALSYGLRDDPIAGVARMVGHVERVAAAHDIRDPMQMTIATSDGEHVWVFRYSTQHQSRSLFYSRRIEALRELYPDNANFRRLSEQTRIIVSEPLGDLPGAWHEVPESACGLVDPGRDFLQDFHPEPV</sequence>
<name>A0A7R7HW59_9ACTN</name>
<dbReference type="RefSeq" id="WP_203961139.1">
    <property type="nucleotide sequence ID" value="NZ_AP023355.1"/>
</dbReference>
<accession>A0A7R7HW59</accession>
<feature type="domain" description="Glutamine amidotransferase type-2" evidence="2">
    <location>
        <begin position="2"/>
        <end position="242"/>
    </location>
</feature>
<evidence type="ECO:0000313" key="4">
    <source>
        <dbReference type="Proteomes" id="UP000611640"/>
    </source>
</evidence>
<dbReference type="EMBL" id="AP023355">
    <property type="protein sequence ID" value="BCJ34401.1"/>
    <property type="molecule type" value="Genomic_DNA"/>
</dbReference>
<dbReference type="InterPro" id="IPR029055">
    <property type="entry name" value="Ntn_hydrolases_N"/>
</dbReference>
<dbReference type="AlphaFoldDB" id="A0A7R7HW59"/>
<gene>
    <name evidence="3" type="ORF">Athai_19040</name>
</gene>
<proteinExistence type="predicted"/>
<organism evidence="3 4">
    <name type="scientific">Actinocatenispora thailandica</name>
    <dbReference type="NCBI Taxonomy" id="227318"/>
    <lineage>
        <taxon>Bacteria</taxon>
        <taxon>Bacillati</taxon>
        <taxon>Actinomycetota</taxon>
        <taxon>Actinomycetes</taxon>
        <taxon>Micromonosporales</taxon>
        <taxon>Micromonosporaceae</taxon>
        <taxon>Actinocatenispora</taxon>
    </lineage>
</organism>
<dbReference type="PANTHER" id="PTHR43187:SF1">
    <property type="entry name" value="GLUTAMINE AMIDOTRANSFERASE DUG3-RELATED"/>
    <property type="match status" value="1"/>
</dbReference>
<dbReference type="Pfam" id="PF13230">
    <property type="entry name" value="GATase_4"/>
    <property type="match status" value="1"/>
</dbReference>
<evidence type="ECO:0000313" key="3">
    <source>
        <dbReference type="EMBL" id="BCJ34401.1"/>
    </source>
</evidence>
<dbReference type="InterPro" id="IPR026869">
    <property type="entry name" value="EgtC-like"/>
</dbReference>
<dbReference type="InterPro" id="IPR052373">
    <property type="entry name" value="Gamma-glu_amide_hydrolase"/>
</dbReference>
<evidence type="ECO:0000259" key="2">
    <source>
        <dbReference type="PROSITE" id="PS51278"/>
    </source>
</evidence>
<dbReference type="Gene3D" id="3.60.20.10">
    <property type="entry name" value="Glutamine Phosphoribosylpyrophosphate, subunit 1, domain 1"/>
    <property type="match status" value="1"/>
</dbReference>
<dbReference type="Proteomes" id="UP000611640">
    <property type="component" value="Chromosome"/>
</dbReference>